<dbReference type="AlphaFoldDB" id="A0A5E4NKF7"/>
<dbReference type="PROSITE" id="PS00028">
    <property type="entry name" value="ZINC_FINGER_C2H2_1"/>
    <property type="match status" value="1"/>
</dbReference>
<dbReference type="Proteomes" id="UP000325440">
    <property type="component" value="Unassembled WGS sequence"/>
</dbReference>
<sequence>MDDETELGDSLATNLDHSPDSSSSLSKSDVMVGNRIIDNWLGHSPKSSSSMTKSDVMAGNRMIDNWLGLGVHCTTSIEDYCDGDLEQPDSDPSPSTSGLSYDLTTFPKTTLSAMPIFYPHFNGCDIHPLLMNQRRRQIEPPIIDPLNLPPHPLMPDVPRQMVNKTKLRTKISQRRSDFPSSQSTNCEQSLIVDTDKCQRKTFYCVACNKTFKFQTSLLRHNNKVHISKYQCQSCHRVFSRQAYLDVHTSKQGSSCYLGNGYTIAKSKK</sequence>
<evidence type="ECO:0000259" key="3">
    <source>
        <dbReference type="PROSITE" id="PS50157"/>
    </source>
</evidence>
<keyword evidence="1" id="KW-0479">Metal-binding</keyword>
<feature type="domain" description="C2H2-type" evidence="3">
    <location>
        <begin position="202"/>
        <end position="230"/>
    </location>
</feature>
<feature type="region of interest" description="Disordered" evidence="2">
    <location>
        <begin position="1"/>
        <end position="28"/>
    </location>
</feature>
<evidence type="ECO:0000313" key="4">
    <source>
        <dbReference type="EMBL" id="VVC44203.1"/>
    </source>
</evidence>
<feature type="domain" description="C2H2-type" evidence="3">
    <location>
        <begin position="229"/>
        <end position="247"/>
    </location>
</feature>
<evidence type="ECO:0000256" key="2">
    <source>
        <dbReference type="SAM" id="MobiDB-lite"/>
    </source>
</evidence>
<keyword evidence="1" id="KW-0862">Zinc</keyword>
<dbReference type="GO" id="GO:0008270">
    <property type="term" value="F:zinc ion binding"/>
    <property type="evidence" value="ECO:0007669"/>
    <property type="project" value="UniProtKB-KW"/>
</dbReference>
<accession>A0A5E4NKF7</accession>
<proteinExistence type="predicted"/>
<dbReference type="PROSITE" id="PS50157">
    <property type="entry name" value="ZINC_FINGER_C2H2_2"/>
    <property type="match status" value="2"/>
</dbReference>
<dbReference type="InterPro" id="IPR013087">
    <property type="entry name" value="Znf_C2H2_type"/>
</dbReference>
<evidence type="ECO:0000313" key="5">
    <source>
        <dbReference type="Proteomes" id="UP000325440"/>
    </source>
</evidence>
<dbReference type="Gene3D" id="3.30.160.60">
    <property type="entry name" value="Classic Zinc Finger"/>
    <property type="match status" value="1"/>
</dbReference>
<gene>
    <name evidence="4" type="ORF">CINCED_3A001361</name>
</gene>
<organism evidence="4 5">
    <name type="scientific">Cinara cedri</name>
    <dbReference type="NCBI Taxonomy" id="506608"/>
    <lineage>
        <taxon>Eukaryota</taxon>
        <taxon>Metazoa</taxon>
        <taxon>Ecdysozoa</taxon>
        <taxon>Arthropoda</taxon>
        <taxon>Hexapoda</taxon>
        <taxon>Insecta</taxon>
        <taxon>Pterygota</taxon>
        <taxon>Neoptera</taxon>
        <taxon>Paraneoptera</taxon>
        <taxon>Hemiptera</taxon>
        <taxon>Sternorrhyncha</taxon>
        <taxon>Aphidomorpha</taxon>
        <taxon>Aphidoidea</taxon>
        <taxon>Aphididae</taxon>
        <taxon>Lachninae</taxon>
        <taxon>Cinara</taxon>
    </lineage>
</organism>
<dbReference type="InterPro" id="IPR036236">
    <property type="entry name" value="Znf_C2H2_sf"/>
</dbReference>
<keyword evidence="1" id="KW-0863">Zinc-finger</keyword>
<keyword evidence="5" id="KW-1185">Reference proteome</keyword>
<dbReference type="Pfam" id="PF00096">
    <property type="entry name" value="zf-C2H2"/>
    <property type="match status" value="1"/>
</dbReference>
<dbReference type="EMBL" id="CABPRJ010002377">
    <property type="protein sequence ID" value="VVC44203.1"/>
    <property type="molecule type" value="Genomic_DNA"/>
</dbReference>
<name>A0A5E4NKF7_9HEMI</name>
<dbReference type="OrthoDB" id="8186640at2759"/>
<protein>
    <submittedName>
        <fullName evidence="4">Zinc finger C2H2-type</fullName>
    </submittedName>
</protein>
<dbReference type="Pfam" id="PF12874">
    <property type="entry name" value="zf-met"/>
    <property type="match status" value="1"/>
</dbReference>
<evidence type="ECO:0000256" key="1">
    <source>
        <dbReference type="PROSITE-ProRule" id="PRU00042"/>
    </source>
</evidence>
<dbReference type="SUPFAM" id="SSF57667">
    <property type="entry name" value="beta-beta-alpha zinc fingers"/>
    <property type="match status" value="1"/>
</dbReference>
<reference evidence="4 5" key="1">
    <citation type="submission" date="2019-08" db="EMBL/GenBank/DDBJ databases">
        <authorList>
            <person name="Alioto T."/>
            <person name="Alioto T."/>
            <person name="Gomez Garrido J."/>
        </authorList>
    </citation>
    <scope>NUCLEOTIDE SEQUENCE [LARGE SCALE GENOMIC DNA]</scope>
</reference>